<dbReference type="Proteomes" id="UP000694402">
    <property type="component" value="Unassembled WGS sequence"/>
</dbReference>
<reference evidence="1" key="3">
    <citation type="submission" date="2025-09" db="UniProtKB">
        <authorList>
            <consortium name="Ensembl"/>
        </authorList>
    </citation>
    <scope>IDENTIFICATION</scope>
</reference>
<dbReference type="InterPro" id="IPR036690">
    <property type="entry name" value="Fdx_antiC-bd_sf"/>
</dbReference>
<evidence type="ECO:0000313" key="2">
    <source>
        <dbReference type="Proteomes" id="UP000694402"/>
    </source>
</evidence>
<dbReference type="Ensembl" id="ENSOTST00005135030.1">
    <property type="protein sequence ID" value="ENSOTSP00005142264.1"/>
    <property type="gene ID" value="ENSOTSG00005066973.1"/>
</dbReference>
<proteinExistence type="predicted"/>
<dbReference type="SUPFAM" id="SSF54991">
    <property type="entry name" value="Anticodon-binding domain of PheRS"/>
    <property type="match status" value="1"/>
</dbReference>
<protein>
    <submittedName>
        <fullName evidence="1">Uncharacterized protein</fullName>
    </submittedName>
</protein>
<dbReference type="AlphaFoldDB" id="A0AAZ3RQR0"/>
<dbReference type="Gene3D" id="3.30.70.380">
    <property type="entry name" value="Ferrodoxin-fold anticodon-binding domain"/>
    <property type="match status" value="1"/>
</dbReference>
<evidence type="ECO:0000313" key="1">
    <source>
        <dbReference type="Ensembl" id="ENSOTSP00005142264.1"/>
    </source>
</evidence>
<keyword evidence="2" id="KW-1185">Reference proteome</keyword>
<reference evidence="2" key="1">
    <citation type="journal article" date="2018" name="PLoS ONE">
        <title>Chinook salmon (Oncorhynchus tshawytscha) genome and transcriptome.</title>
        <authorList>
            <person name="Christensen K.A."/>
            <person name="Leong J.S."/>
            <person name="Sakhrani D."/>
            <person name="Biagi C.A."/>
            <person name="Minkley D.R."/>
            <person name="Withler R.E."/>
            <person name="Rondeau E.B."/>
            <person name="Koop B.F."/>
            <person name="Devlin R.H."/>
        </authorList>
    </citation>
    <scope>NUCLEOTIDE SEQUENCE [LARGE SCALE GENOMIC DNA]</scope>
</reference>
<reference evidence="1" key="2">
    <citation type="submission" date="2025-08" db="UniProtKB">
        <authorList>
            <consortium name="Ensembl"/>
        </authorList>
    </citation>
    <scope>IDENTIFICATION</scope>
</reference>
<sequence>GRGVRRGWGIRAASFSTASDVDTERGERIQRERGGSAWYEWPSLSESSHQSLVFACLPPAPRLGSMAQSLSVKQPFHPFSLFPQSFVYDISFWAGPDRQEADFHALVREASRETVEDINTHPDIIHTSYCYRLTYYFTSSYQSIKCIL</sequence>
<organism evidence="1 2">
    <name type="scientific">Oncorhynchus tshawytscha</name>
    <name type="common">Chinook salmon</name>
    <name type="synonym">Salmo tshawytscha</name>
    <dbReference type="NCBI Taxonomy" id="74940"/>
    <lineage>
        <taxon>Eukaryota</taxon>
        <taxon>Metazoa</taxon>
        <taxon>Chordata</taxon>
        <taxon>Craniata</taxon>
        <taxon>Vertebrata</taxon>
        <taxon>Euteleostomi</taxon>
        <taxon>Actinopterygii</taxon>
        <taxon>Neopterygii</taxon>
        <taxon>Teleostei</taxon>
        <taxon>Protacanthopterygii</taxon>
        <taxon>Salmoniformes</taxon>
        <taxon>Salmonidae</taxon>
        <taxon>Salmoninae</taxon>
        <taxon>Oncorhynchus</taxon>
    </lineage>
</organism>
<name>A0AAZ3RQR0_ONCTS</name>
<accession>A0AAZ3RQR0</accession>